<dbReference type="PANTHER" id="PTHR30579:SF7">
    <property type="entry name" value="HTH-TYPE TRANSCRIPTIONAL REGULATOR LRHA-RELATED"/>
    <property type="match status" value="1"/>
</dbReference>
<feature type="domain" description="HTH lysR-type" evidence="5">
    <location>
        <begin position="15"/>
        <end position="72"/>
    </location>
</feature>
<evidence type="ECO:0000259" key="5">
    <source>
        <dbReference type="PROSITE" id="PS50931"/>
    </source>
</evidence>
<gene>
    <name evidence="6" type="ORF">BGL_2c26280</name>
</gene>
<proteinExistence type="inferred from homology"/>
<keyword evidence="3" id="KW-0238">DNA-binding</keyword>
<dbReference type="InterPro" id="IPR050176">
    <property type="entry name" value="LTTR"/>
</dbReference>
<name>A0A0B6RZ80_BURPL</name>
<sequence length="306" mass="33303">MRCISRHNASMTRNLDLDLIRTFVAVADSGSMTVAANLLHMTQGAVSQQVRRLEDMLDCLLFVRKTRRLELSRQGETFLVKARQLLRLNDEIWADMADGPLSGSLRVGVPYDLVGPLAPAMKAFAEAHPRVDITLVCCASPDLHEAVDSGRVDVSLIQYVASEARGEVIRVEPLVWVSGRGSEAWRKRPLPLSMVDERCVFRPVVLGALAEQGVAWRTVFESGNIEATASMVRAGVAITTWLASTVPDDLETLAPQAAGLPALPPFAICLRLPAVAQPAAQAFAHHVRETMSREGAAARPRLARIA</sequence>
<keyword evidence="7" id="KW-1185">Reference proteome</keyword>
<dbReference type="PRINTS" id="PR00039">
    <property type="entry name" value="HTHLYSR"/>
</dbReference>
<dbReference type="InterPro" id="IPR036390">
    <property type="entry name" value="WH_DNA-bd_sf"/>
</dbReference>
<protein>
    <submittedName>
        <fullName evidence="6">Transcriptional regulator LysR family</fullName>
    </submittedName>
</protein>
<dbReference type="FunFam" id="1.10.10.10:FF:000001">
    <property type="entry name" value="LysR family transcriptional regulator"/>
    <property type="match status" value="1"/>
</dbReference>
<dbReference type="Gene3D" id="1.10.10.10">
    <property type="entry name" value="Winged helix-like DNA-binding domain superfamily/Winged helix DNA-binding domain"/>
    <property type="match status" value="1"/>
</dbReference>
<reference evidence="6 7" key="2">
    <citation type="journal article" date="2016" name="Appl. Microbiol. Biotechnol.">
        <title>Mutations improving production and secretion of extracellular lipase by Burkholderia glumae PG1.</title>
        <authorList>
            <person name="Knapp A."/>
            <person name="Voget S."/>
            <person name="Gao R."/>
            <person name="Zaburannyi N."/>
            <person name="Krysciak D."/>
            <person name="Breuer M."/>
            <person name="Hauer B."/>
            <person name="Streit W.R."/>
            <person name="Muller R."/>
            <person name="Daniel R."/>
            <person name="Jaeger K.E."/>
        </authorList>
    </citation>
    <scope>NUCLEOTIDE SEQUENCE [LARGE SCALE GENOMIC DNA]</scope>
    <source>
        <strain evidence="6 7">PG1</strain>
    </source>
</reference>
<dbReference type="Pfam" id="PF00126">
    <property type="entry name" value="HTH_1"/>
    <property type="match status" value="1"/>
</dbReference>
<evidence type="ECO:0000313" key="6">
    <source>
        <dbReference type="EMBL" id="AJK50682.1"/>
    </source>
</evidence>
<organism evidence="6 7">
    <name type="scientific">Burkholderia plantarii</name>
    <dbReference type="NCBI Taxonomy" id="41899"/>
    <lineage>
        <taxon>Bacteria</taxon>
        <taxon>Pseudomonadati</taxon>
        <taxon>Pseudomonadota</taxon>
        <taxon>Betaproteobacteria</taxon>
        <taxon>Burkholderiales</taxon>
        <taxon>Burkholderiaceae</taxon>
        <taxon>Burkholderia</taxon>
    </lineage>
</organism>
<keyword evidence="2" id="KW-0805">Transcription regulation</keyword>
<dbReference type="SUPFAM" id="SSF46785">
    <property type="entry name" value="Winged helix' DNA-binding domain"/>
    <property type="match status" value="1"/>
</dbReference>
<dbReference type="PROSITE" id="PS50931">
    <property type="entry name" value="HTH_LYSR"/>
    <property type="match status" value="1"/>
</dbReference>
<dbReference type="PANTHER" id="PTHR30579">
    <property type="entry name" value="TRANSCRIPTIONAL REGULATOR"/>
    <property type="match status" value="1"/>
</dbReference>
<dbReference type="SUPFAM" id="SSF53850">
    <property type="entry name" value="Periplasmic binding protein-like II"/>
    <property type="match status" value="1"/>
</dbReference>
<evidence type="ECO:0000256" key="3">
    <source>
        <dbReference type="ARBA" id="ARBA00023125"/>
    </source>
</evidence>
<dbReference type="InterPro" id="IPR000847">
    <property type="entry name" value="LysR_HTH_N"/>
</dbReference>
<dbReference type="GO" id="GO:0003700">
    <property type="term" value="F:DNA-binding transcription factor activity"/>
    <property type="evidence" value="ECO:0007669"/>
    <property type="project" value="InterPro"/>
</dbReference>
<dbReference type="Gene3D" id="3.40.190.10">
    <property type="entry name" value="Periplasmic binding protein-like II"/>
    <property type="match status" value="2"/>
</dbReference>
<accession>A0A0B6RZ80</accession>
<dbReference type="EMBL" id="CP002581">
    <property type="protein sequence ID" value="AJK50682.1"/>
    <property type="molecule type" value="Genomic_DNA"/>
</dbReference>
<comment type="similarity">
    <text evidence="1">Belongs to the LysR transcriptional regulatory family.</text>
</comment>
<dbReference type="AlphaFoldDB" id="A0A0B6RZ80"/>
<evidence type="ECO:0000256" key="2">
    <source>
        <dbReference type="ARBA" id="ARBA00023015"/>
    </source>
</evidence>
<dbReference type="InterPro" id="IPR005119">
    <property type="entry name" value="LysR_subst-bd"/>
</dbReference>
<evidence type="ECO:0000256" key="4">
    <source>
        <dbReference type="ARBA" id="ARBA00023163"/>
    </source>
</evidence>
<dbReference type="InterPro" id="IPR036388">
    <property type="entry name" value="WH-like_DNA-bd_sf"/>
</dbReference>
<dbReference type="GO" id="GO:0003677">
    <property type="term" value="F:DNA binding"/>
    <property type="evidence" value="ECO:0007669"/>
    <property type="project" value="UniProtKB-KW"/>
</dbReference>
<dbReference type="Proteomes" id="UP000031838">
    <property type="component" value="Chromosome 2"/>
</dbReference>
<reference evidence="7" key="1">
    <citation type="submission" date="2011-03" db="EMBL/GenBank/DDBJ databases">
        <authorList>
            <person name="Voget S."/>
            <person name="Streit W.R."/>
            <person name="Jaeger K.E."/>
            <person name="Daniel R."/>
        </authorList>
    </citation>
    <scope>NUCLEOTIDE SEQUENCE [LARGE SCALE GENOMIC DNA]</scope>
    <source>
        <strain evidence="7">PG1</strain>
    </source>
</reference>
<evidence type="ECO:0000313" key="7">
    <source>
        <dbReference type="Proteomes" id="UP000031838"/>
    </source>
</evidence>
<evidence type="ECO:0000256" key="1">
    <source>
        <dbReference type="ARBA" id="ARBA00009437"/>
    </source>
</evidence>
<keyword evidence="4" id="KW-0804">Transcription</keyword>
<dbReference type="Pfam" id="PF03466">
    <property type="entry name" value="LysR_substrate"/>
    <property type="match status" value="1"/>
</dbReference>
<dbReference type="HOGENOM" id="CLU_039613_1_4_4"/>
<dbReference type="KEGG" id="bgp:BGL_2c26280"/>